<evidence type="ECO:0000313" key="3">
    <source>
        <dbReference type="Proteomes" id="UP000606720"/>
    </source>
</evidence>
<feature type="transmembrane region" description="Helical" evidence="1">
    <location>
        <begin position="101"/>
        <end position="127"/>
    </location>
</feature>
<keyword evidence="3" id="KW-1185">Reference proteome</keyword>
<feature type="transmembrane region" description="Helical" evidence="1">
    <location>
        <begin position="240"/>
        <end position="259"/>
    </location>
</feature>
<proteinExistence type="predicted"/>
<organism evidence="2 3">
    <name type="scientific">Roseburia zhanii</name>
    <dbReference type="NCBI Taxonomy" id="2763064"/>
    <lineage>
        <taxon>Bacteria</taxon>
        <taxon>Bacillati</taxon>
        <taxon>Bacillota</taxon>
        <taxon>Clostridia</taxon>
        <taxon>Lachnospirales</taxon>
        <taxon>Lachnospiraceae</taxon>
        <taxon>Roseburia</taxon>
    </lineage>
</organism>
<keyword evidence="1" id="KW-0472">Membrane</keyword>
<sequence length="273" mass="31649">MNIKNTVRSYIQRACSIRSLTLILIWVYMLDTLLQEYCVQAAAYGVRDAFAILPFVQADGYFLKVMLIGVLCFFSNAPFMNRNEMYVILRTGRRRWGRRNIGYIFVCSIVLAVLLAVISTLMILPAANFSNHWGNLYKTLALQSGTLVFPIVDEAMIRYTPVQLMGCIILIDSLAFSFMGMFLYTLSLYSNRILTYLLTIILIFLPTIEAFIPWSIVYYSPFSWINPQKWRYGTMLEYPNLTYIMTAYIFLLFLLVLAAQKKMDSVEWNETEE</sequence>
<dbReference type="Proteomes" id="UP000606720">
    <property type="component" value="Unassembled WGS sequence"/>
</dbReference>
<feature type="transmembrane region" description="Helical" evidence="1">
    <location>
        <begin position="162"/>
        <end position="184"/>
    </location>
</feature>
<gene>
    <name evidence="2" type="ORF">H8S17_02750</name>
</gene>
<accession>A0A923LMZ2</accession>
<comment type="caution">
    <text evidence="2">The sequence shown here is derived from an EMBL/GenBank/DDBJ whole genome shotgun (WGS) entry which is preliminary data.</text>
</comment>
<feature type="transmembrane region" description="Helical" evidence="1">
    <location>
        <begin position="196"/>
        <end position="220"/>
    </location>
</feature>
<protein>
    <submittedName>
        <fullName evidence="2">Uncharacterized protein</fullName>
    </submittedName>
</protein>
<dbReference type="EMBL" id="JACOPH010000001">
    <property type="protein sequence ID" value="MBC5713141.1"/>
    <property type="molecule type" value="Genomic_DNA"/>
</dbReference>
<dbReference type="AlphaFoldDB" id="A0A923LMZ2"/>
<evidence type="ECO:0000313" key="2">
    <source>
        <dbReference type="EMBL" id="MBC5713141.1"/>
    </source>
</evidence>
<evidence type="ECO:0000256" key="1">
    <source>
        <dbReference type="SAM" id="Phobius"/>
    </source>
</evidence>
<name>A0A923LMZ2_9FIRM</name>
<feature type="transmembrane region" description="Helical" evidence="1">
    <location>
        <begin position="61"/>
        <end position="80"/>
    </location>
</feature>
<dbReference type="RefSeq" id="WP_186866123.1">
    <property type="nucleotide sequence ID" value="NZ_JACOPH010000001.1"/>
</dbReference>
<keyword evidence="1" id="KW-1133">Transmembrane helix</keyword>
<keyword evidence="1" id="KW-0812">Transmembrane</keyword>
<reference evidence="2" key="1">
    <citation type="submission" date="2020-08" db="EMBL/GenBank/DDBJ databases">
        <title>Genome public.</title>
        <authorList>
            <person name="Liu C."/>
            <person name="Sun Q."/>
        </authorList>
    </citation>
    <scope>NUCLEOTIDE SEQUENCE</scope>
    <source>
        <strain evidence="2">BX1005</strain>
    </source>
</reference>